<accession>A0A1G1XZF4</accession>
<comment type="caution">
    <text evidence="3">The sequence shown here is derived from an EMBL/GenBank/DDBJ whole genome shotgun (WGS) entry which is preliminary data.</text>
</comment>
<dbReference type="InterPro" id="IPR016747">
    <property type="entry name" value="Phosphotransbutyrylase"/>
</dbReference>
<protein>
    <recommendedName>
        <fullName evidence="2">VanZ-like domain-containing protein</fullName>
    </recommendedName>
</protein>
<feature type="domain" description="VanZ-like" evidence="2">
    <location>
        <begin position="11"/>
        <end position="117"/>
    </location>
</feature>
<feature type="transmembrane region" description="Helical" evidence="1">
    <location>
        <begin position="45"/>
        <end position="63"/>
    </location>
</feature>
<feature type="transmembrane region" description="Helical" evidence="1">
    <location>
        <begin position="7"/>
        <end position="25"/>
    </location>
</feature>
<keyword evidence="1" id="KW-1133">Transmembrane helix</keyword>
<dbReference type="PIRSF" id="PIRSF019083">
    <property type="entry name" value="UCP019083_VanZ"/>
    <property type="match status" value="1"/>
</dbReference>
<name>A0A1G1XZF4_9BACT</name>
<evidence type="ECO:0000313" key="4">
    <source>
        <dbReference type="Proteomes" id="UP000178240"/>
    </source>
</evidence>
<evidence type="ECO:0000259" key="2">
    <source>
        <dbReference type="Pfam" id="PF04892"/>
    </source>
</evidence>
<gene>
    <name evidence="3" type="ORF">A2744_02230</name>
</gene>
<dbReference type="Pfam" id="PF04892">
    <property type="entry name" value="VanZ"/>
    <property type="match status" value="1"/>
</dbReference>
<proteinExistence type="predicted"/>
<keyword evidence="1" id="KW-0472">Membrane</keyword>
<reference evidence="3 4" key="1">
    <citation type="journal article" date="2016" name="Nat. Commun.">
        <title>Thousands of microbial genomes shed light on interconnected biogeochemical processes in an aquifer system.</title>
        <authorList>
            <person name="Anantharaman K."/>
            <person name="Brown C.T."/>
            <person name="Hug L.A."/>
            <person name="Sharon I."/>
            <person name="Castelle C.J."/>
            <person name="Probst A.J."/>
            <person name="Thomas B.C."/>
            <person name="Singh A."/>
            <person name="Wilkins M.J."/>
            <person name="Karaoz U."/>
            <person name="Brodie E.L."/>
            <person name="Williams K.H."/>
            <person name="Hubbard S.S."/>
            <person name="Banfield J.F."/>
        </authorList>
    </citation>
    <scope>NUCLEOTIDE SEQUENCE [LARGE SCALE GENOMIC DNA]</scope>
</reference>
<evidence type="ECO:0000313" key="3">
    <source>
        <dbReference type="EMBL" id="OGY45483.1"/>
    </source>
</evidence>
<dbReference type="EMBL" id="MHIE01000019">
    <property type="protein sequence ID" value="OGY45483.1"/>
    <property type="molecule type" value="Genomic_DNA"/>
</dbReference>
<keyword evidence="1" id="KW-0812">Transmembrane</keyword>
<organism evidence="3 4">
    <name type="scientific">Candidatus Buchananbacteria bacterium RIFCSPHIGHO2_01_FULL_44_11</name>
    <dbReference type="NCBI Taxonomy" id="1797535"/>
    <lineage>
        <taxon>Bacteria</taxon>
        <taxon>Candidatus Buchananiibacteriota</taxon>
    </lineage>
</organism>
<dbReference type="InterPro" id="IPR006976">
    <property type="entry name" value="VanZ-like"/>
</dbReference>
<dbReference type="STRING" id="1797535.A2744_02230"/>
<dbReference type="NCBIfam" id="NF037970">
    <property type="entry name" value="vanZ_1"/>
    <property type="match status" value="1"/>
</dbReference>
<dbReference type="AlphaFoldDB" id="A0A1G1XZF4"/>
<sequence length="127" mass="14781">MTLRTKQFINWLVVILWLGVIYYFSHQPDLKSELEPFWDLIFRKIAHMAEYFVLTFLLFRALGQYRLSSKKRLVLALFLAVLSAATDEWHQSFIKGRSASLLDVGVDSIGTLTFIILNSLQLRKTLD</sequence>
<dbReference type="Proteomes" id="UP000178240">
    <property type="component" value="Unassembled WGS sequence"/>
</dbReference>
<evidence type="ECO:0000256" key="1">
    <source>
        <dbReference type="SAM" id="Phobius"/>
    </source>
</evidence>